<evidence type="ECO:0008006" key="3">
    <source>
        <dbReference type="Google" id="ProtNLM"/>
    </source>
</evidence>
<dbReference type="EMBL" id="JBBMEP010000044">
    <property type="protein sequence ID" value="MEQ2378241.1"/>
    <property type="molecule type" value="Genomic_DNA"/>
</dbReference>
<dbReference type="SUPFAM" id="SSF53271">
    <property type="entry name" value="PRTase-like"/>
    <property type="match status" value="1"/>
</dbReference>
<reference evidence="1 2" key="1">
    <citation type="submission" date="2024-03" db="EMBL/GenBank/DDBJ databases">
        <title>Human intestinal bacterial collection.</title>
        <authorList>
            <person name="Pauvert C."/>
            <person name="Hitch T.C.A."/>
            <person name="Clavel T."/>
        </authorList>
    </citation>
    <scope>NUCLEOTIDE SEQUENCE [LARGE SCALE GENOMIC DNA]</scope>
    <source>
        <strain evidence="1 2">CLA-JM-H7-B</strain>
    </source>
</reference>
<dbReference type="PANTHER" id="PTHR47505:SF1">
    <property type="entry name" value="DNA UTILIZATION PROTEIN YHGH"/>
    <property type="match status" value="1"/>
</dbReference>
<sequence>MAVEIHPIPLYGVWDIGYALDVHTIKSIPIGEDAYGHLHFDNTRSEIGELLYQFKYNGKYENLNPIVDAIVSFWDETPEIHDVRTVLPVPPTKIRGYQPTIEIARAVAARIGAYYCGDVLENTATAEMKSLTWEEKKKLQPTIRKTKNAIRKHSILLIDDLYKTGLTLTHCVSALREDPLVDKIYVLAVTKTRNTY</sequence>
<name>A0ABV1BR40_9FIRM</name>
<comment type="caution">
    <text evidence="1">The sequence shown here is derived from an EMBL/GenBank/DDBJ whole genome shotgun (WGS) entry which is preliminary data.</text>
</comment>
<accession>A0ABV1BR40</accession>
<protein>
    <recommendedName>
        <fullName evidence="3">ComF family protein</fullName>
    </recommendedName>
</protein>
<gene>
    <name evidence="1" type="ORF">WMO17_12995</name>
</gene>
<dbReference type="RefSeq" id="WP_349138318.1">
    <property type="nucleotide sequence ID" value="NZ_JBBMEP010000044.1"/>
</dbReference>
<proteinExistence type="predicted"/>
<dbReference type="PANTHER" id="PTHR47505">
    <property type="entry name" value="DNA UTILIZATION PROTEIN YHGH"/>
    <property type="match status" value="1"/>
</dbReference>
<organism evidence="1 2">
    <name type="scientific">Faecalibacterium faecis</name>
    <dbReference type="NCBI Taxonomy" id="3133157"/>
    <lineage>
        <taxon>Bacteria</taxon>
        <taxon>Bacillati</taxon>
        <taxon>Bacillota</taxon>
        <taxon>Clostridia</taxon>
        <taxon>Eubacteriales</taxon>
        <taxon>Oscillospiraceae</taxon>
        <taxon>Faecalibacterium</taxon>
    </lineage>
</organism>
<evidence type="ECO:0000313" key="2">
    <source>
        <dbReference type="Proteomes" id="UP001496146"/>
    </source>
</evidence>
<dbReference type="Proteomes" id="UP001496146">
    <property type="component" value="Unassembled WGS sequence"/>
</dbReference>
<dbReference type="InterPro" id="IPR029057">
    <property type="entry name" value="PRTase-like"/>
</dbReference>
<dbReference type="Gene3D" id="3.40.50.2020">
    <property type="match status" value="1"/>
</dbReference>
<dbReference type="InterPro" id="IPR051910">
    <property type="entry name" value="ComF/GntX_DNA_util-trans"/>
</dbReference>
<keyword evidence="2" id="KW-1185">Reference proteome</keyword>
<evidence type="ECO:0000313" key="1">
    <source>
        <dbReference type="EMBL" id="MEQ2378241.1"/>
    </source>
</evidence>